<feature type="compositionally biased region" description="Acidic residues" evidence="4">
    <location>
        <begin position="14"/>
        <end position="23"/>
    </location>
</feature>
<dbReference type="AlphaFoldDB" id="A0A7I8KBP4"/>
<protein>
    <submittedName>
        <fullName evidence="5">Uncharacterized protein</fullName>
    </submittedName>
</protein>
<evidence type="ECO:0000313" key="6">
    <source>
        <dbReference type="Proteomes" id="UP000663760"/>
    </source>
</evidence>
<dbReference type="OrthoDB" id="342531at2759"/>
<feature type="compositionally biased region" description="Basic residues" evidence="4">
    <location>
        <begin position="390"/>
        <end position="399"/>
    </location>
</feature>
<feature type="region of interest" description="Disordered" evidence="4">
    <location>
        <begin position="1"/>
        <end position="66"/>
    </location>
</feature>
<keyword evidence="6" id="KW-1185">Reference proteome</keyword>
<reference evidence="5" key="1">
    <citation type="submission" date="2020-02" db="EMBL/GenBank/DDBJ databases">
        <authorList>
            <person name="Scholz U."/>
            <person name="Mascher M."/>
            <person name="Fiebig A."/>
        </authorList>
    </citation>
    <scope>NUCLEOTIDE SEQUENCE</scope>
</reference>
<gene>
    <name evidence="5" type="ORF">SI8410_04005878</name>
</gene>
<dbReference type="Proteomes" id="UP000663760">
    <property type="component" value="Chromosome 4"/>
</dbReference>
<feature type="compositionally biased region" description="Basic and acidic residues" evidence="4">
    <location>
        <begin position="562"/>
        <end position="572"/>
    </location>
</feature>
<sequence>MAGKKRTSRSAELSESESGDGSDGDCAPATVQKSVKPMERRKKRKELDKARHSVAAEGEKPPKPKAETLAVRGAGGQALPSPHGGGLPVHLFMELTSLESSVREAAAEGLATELRKSQEEFERFGWEHRDNGTGAVPLEAEKNDGLDNCAPPVRYAVRRLIRGLASSRECARQGFALGLTVVVGSVPAIRVDSIMKLVFQFLEVSSSRKGQEVRDSLIGRLFAYGALARSGRVAAEWASQKSSTSIKEILAQVTILAGKKRYLREPAVSVILDLVEELPVEVLLDQVIKSDGLREWFEKAPEVGDPDALLLALRLQEKVRSRGSVFGKLLPYPFSANVFFSREHLSLLLPCFKESTFCLPRVHGIWHVLLNILLPAVVSHDEDSSSHPNSSKKQKRTRKSNSSEEIAKNFRCFHEVVIEGSLLLSSHDRKHLVFDILLLLLPRLPKIFIEVVLSHKLVHCLMDILSTKSSWLYSAAQKFMGELVSWVGNDDDRRVAVILSIAKHSNCRFDCITQTNTVRGLISRFHTCSGRVLLVQNLMSLFVDESGLADEPSDASQTTDENSERDSPEGKDPAGILGNTDFLKNWIIDSLPRVLKTLKINPVSNPSDPEEAVKLVEAKFRLQADIIKFLAVQGLFSASLGTEVTSFELQEKFTWPKVATSSSLCRSCIEQLQLLIEDAQKGDESRLLPSSPDSNDLGSFFMCFLNTMCNIPSVSLSRALSNEDEKAFKNLLAMETRLYQEERRIGHGLEANKLHALRYLLIQLLLQLVLRPQEFSDAAAELIICCKKAFPGVTQLESVDEEEEIDDDGSPELMDVLMDTLLSLVPQSSSPMCYAIEQVFRFFCDDITDDGLLRILHIVKKDLKPPRRQVADADDDDSDDDDEDLFGIEDTEEANEPKTLGSEDSDDGVDDSEAVTGAKAAEEHNEKGEEPSAPDAYESDMDDDAMFLMDSYIAQLIKERRDSAGSDTAQSQLNLFKLRVLTLLEIYLQRNPGNPRVVMVYSYLIQVFVNSHSSDGRKQLGERIRGIMQKKIFRGKECPKGSEVEISTLEALLGKSLRLAFRSRINAVSLVAENAAFWLLKIINSGGFPPSEMEQVFEILRRLLDDYFDNKKSRVKSVFIKEVFRRHPWVARQLFDLLLEKCNGAKSEFRRIEALELVDSAVKSLALSQKGDARNDGSKFLKKHVPSFSRLICQLLSRFPEKQSRRAEVRRFCCKILDALTSHNLLKSFTKQLTPEAYSTCESKLGNQFHLLKKPAK</sequence>
<feature type="compositionally biased region" description="Basic and acidic residues" evidence="4">
    <location>
        <begin position="920"/>
        <end position="930"/>
    </location>
</feature>
<evidence type="ECO:0000256" key="2">
    <source>
        <dbReference type="ARBA" id="ARBA00006809"/>
    </source>
</evidence>
<dbReference type="SUPFAM" id="SSF48371">
    <property type="entry name" value="ARM repeat"/>
    <property type="match status" value="1"/>
</dbReference>
<dbReference type="InterPro" id="IPR007015">
    <property type="entry name" value="DNA_pol_V/MYBBP1A"/>
</dbReference>
<keyword evidence="3" id="KW-0539">Nucleus</keyword>
<comment type="similarity">
    <text evidence="2">Belongs to the MYBBP1A family.</text>
</comment>
<dbReference type="PANTHER" id="PTHR13213:SF2">
    <property type="entry name" value="MYB-BINDING PROTEIN 1A"/>
    <property type="match status" value="1"/>
</dbReference>
<evidence type="ECO:0000313" key="5">
    <source>
        <dbReference type="EMBL" id="CAA7395217.1"/>
    </source>
</evidence>
<feature type="compositionally biased region" description="Acidic residues" evidence="4">
    <location>
        <begin position="872"/>
        <end position="894"/>
    </location>
</feature>
<organism evidence="5 6">
    <name type="scientific">Spirodela intermedia</name>
    <name type="common">Intermediate duckweed</name>
    <dbReference type="NCBI Taxonomy" id="51605"/>
    <lineage>
        <taxon>Eukaryota</taxon>
        <taxon>Viridiplantae</taxon>
        <taxon>Streptophyta</taxon>
        <taxon>Embryophyta</taxon>
        <taxon>Tracheophyta</taxon>
        <taxon>Spermatophyta</taxon>
        <taxon>Magnoliopsida</taxon>
        <taxon>Liliopsida</taxon>
        <taxon>Araceae</taxon>
        <taxon>Lemnoideae</taxon>
        <taxon>Spirodela</taxon>
    </lineage>
</organism>
<evidence type="ECO:0000256" key="4">
    <source>
        <dbReference type="SAM" id="MobiDB-lite"/>
    </source>
</evidence>
<accession>A0A7I8KBP4</accession>
<dbReference type="PANTHER" id="PTHR13213">
    <property type="entry name" value="MYB-BINDING PROTEIN 1A FAMILY MEMBER"/>
    <property type="match status" value="1"/>
</dbReference>
<evidence type="ECO:0000256" key="3">
    <source>
        <dbReference type="ARBA" id="ARBA00023242"/>
    </source>
</evidence>
<comment type="subcellular location">
    <subcellularLocation>
        <location evidence="1">Nucleus</location>
    </subcellularLocation>
</comment>
<evidence type="ECO:0000256" key="1">
    <source>
        <dbReference type="ARBA" id="ARBA00004123"/>
    </source>
</evidence>
<dbReference type="GO" id="GO:0006355">
    <property type="term" value="P:regulation of DNA-templated transcription"/>
    <property type="evidence" value="ECO:0007669"/>
    <property type="project" value="InterPro"/>
</dbReference>
<feature type="compositionally biased region" description="Acidic residues" evidence="4">
    <location>
        <begin position="903"/>
        <end position="913"/>
    </location>
</feature>
<dbReference type="EMBL" id="LR746267">
    <property type="protein sequence ID" value="CAA7395217.1"/>
    <property type="molecule type" value="Genomic_DNA"/>
</dbReference>
<dbReference type="GO" id="GO:0003677">
    <property type="term" value="F:DNA binding"/>
    <property type="evidence" value="ECO:0007669"/>
    <property type="project" value="InterPro"/>
</dbReference>
<feature type="region of interest" description="Disordered" evidence="4">
    <location>
        <begin position="549"/>
        <end position="577"/>
    </location>
</feature>
<name>A0A7I8KBP4_SPIIN</name>
<dbReference type="GO" id="GO:0005730">
    <property type="term" value="C:nucleolus"/>
    <property type="evidence" value="ECO:0007669"/>
    <property type="project" value="InterPro"/>
</dbReference>
<feature type="region of interest" description="Disordered" evidence="4">
    <location>
        <begin position="381"/>
        <end position="403"/>
    </location>
</feature>
<feature type="region of interest" description="Disordered" evidence="4">
    <location>
        <begin position="866"/>
        <end position="939"/>
    </location>
</feature>
<dbReference type="InterPro" id="IPR016024">
    <property type="entry name" value="ARM-type_fold"/>
</dbReference>
<dbReference type="Pfam" id="PF04931">
    <property type="entry name" value="DNA_pol_phi"/>
    <property type="match status" value="1"/>
</dbReference>
<proteinExistence type="inferred from homology"/>
<feature type="compositionally biased region" description="Basic and acidic residues" evidence="4">
    <location>
        <begin position="57"/>
        <end position="66"/>
    </location>
</feature>